<dbReference type="EMBL" id="JAVHNS010000013">
    <property type="protein sequence ID" value="KAK6337589.1"/>
    <property type="molecule type" value="Genomic_DNA"/>
</dbReference>
<feature type="compositionally biased region" description="Polar residues" evidence="1">
    <location>
        <begin position="618"/>
        <end position="627"/>
    </location>
</feature>
<feature type="region of interest" description="Disordered" evidence="1">
    <location>
        <begin position="509"/>
        <end position="637"/>
    </location>
</feature>
<sequence>MATSSVAWPKLLSGSEATSNDHPEYKTTSSSKFKFPRKRNHLEICWHDISAEICGYIAHIFTARFRSSIGMVLVGIGMGYMIATYKAQPISQPASNLEINPGVFPVPSPSTPTTITILKDDPFFLAPIDGEHYPMVPSYNIISENSRAVLAAKRLIPQSPITPLFIAFGRNNLMLRQSVLSYIAAGWPRSQIYVIDNSGTMEANLRGLLSESNPFYLNYDLYRGRYGVNIIRTPTLFSFAQLQNFMLSIALSKGWSHYYWSHQDVAVLSDEFRRLQYKPLYENILHSLVSLYPTMNSTSARKEGTRWGLVWYNFDYLTLVNVAAAADDEGGVGAWDTFIPYYHTDCDYYERMRLNGFSILEYRVGDIFDVANHVEDPEYYFFGDEGLSVLENTGRGRTGNGGGERRSKRYQMLRRELKAMMTEKNQENGNRNTWQTEIDGGKGEPWTYDPIGFHLAWWHMATSGRAVFQKKWGTLECRPSIDGKTLSRIWNEAEDLNRERTTSHGLRTFGELEDGNEFGVRELSYSGGPEENEEEKEQGEEEEKPENWNAEGYGGDNFDAISKNPVTAQDPEPTTPREDQVEVTNKVSAETKTNKSRVQGGSGPKDTSFSKSTSSRSAPNSYSSDSLAFTGDPDGDP</sequence>
<feature type="compositionally biased region" description="Acidic residues" evidence="1">
    <location>
        <begin position="530"/>
        <end position="544"/>
    </location>
</feature>
<name>A0AAV9UB81_9PEZI</name>
<evidence type="ECO:0000313" key="3">
    <source>
        <dbReference type="Proteomes" id="UP001373714"/>
    </source>
</evidence>
<keyword evidence="3" id="KW-1185">Reference proteome</keyword>
<evidence type="ECO:0000256" key="1">
    <source>
        <dbReference type="SAM" id="MobiDB-lite"/>
    </source>
</evidence>
<evidence type="ECO:0000313" key="2">
    <source>
        <dbReference type="EMBL" id="KAK6337589.1"/>
    </source>
</evidence>
<organism evidence="2 3">
    <name type="scientific">Orbilia blumenaviensis</name>
    <dbReference type="NCBI Taxonomy" id="1796055"/>
    <lineage>
        <taxon>Eukaryota</taxon>
        <taxon>Fungi</taxon>
        <taxon>Dikarya</taxon>
        <taxon>Ascomycota</taxon>
        <taxon>Pezizomycotina</taxon>
        <taxon>Orbiliomycetes</taxon>
        <taxon>Orbiliales</taxon>
        <taxon>Orbiliaceae</taxon>
        <taxon>Orbilia</taxon>
    </lineage>
</organism>
<feature type="compositionally biased region" description="Polar residues" evidence="1">
    <location>
        <begin position="582"/>
        <end position="599"/>
    </location>
</feature>
<comment type="caution">
    <text evidence="2">The sequence shown here is derived from an EMBL/GenBank/DDBJ whole genome shotgun (WGS) entry which is preliminary data.</text>
</comment>
<gene>
    <name evidence="2" type="ORF">TWF730_002984</name>
</gene>
<dbReference type="AlphaFoldDB" id="A0AAV9UB81"/>
<dbReference type="Proteomes" id="UP001373714">
    <property type="component" value="Unassembled WGS sequence"/>
</dbReference>
<reference evidence="2 3" key="1">
    <citation type="submission" date="2019-10" db="EMBL/GenBank/DDBJ databases">
        <authorList>
            <person name="Palmer J.M."/>
        </authorList>
    </citation>
    <scope>NUCLEOTIDE SEQUENCE [LARGE SCALE GENOMIC DNA]</scope>
    <source>
        <strain evidence="2 3">TWF730</strain>
    </source>
</reference>
<proteinExistence type="predicted"/>
<accession>A0AAV9UB81</accession>
<protein>
    <submittedName>
        <fullName evidence="2">Uncharacterized protein</fullName>
    </submittedName>
</protein>